<dbReference type="InterPro" id="IPR011009">
    <property type="entry name" value="Kinase-like_dom_sf"/>
</dbReference>
<dbReference type="EC" id="2.7.11.1" evidence="1"/>
<comment type="catalytic activity">
    <reaction evidence="8">
        <text>L-seryl-[protein] + ATP = O-phospho-L-seryl-[protein] + ADP + H(+)</text>
        <dbReference type="Rhea" id="RHEA:17989"/>
        <dbReference type="Rhea" id="RHEA-COMP:9863"/>
        <dbReference type="Rhea" id="RHEA-COMP:11604"/>
        <dbReference type="ChEBI" id="CHEBI:15378"/>
        <dbReference type="ChEBI" id="CHEBI:29999"/>
        <dbReference type="ChEBI" id="CHEBI:30616"/>
        <dbReference type="ChEBI" id="CHEBI:83421"/>
        <dbReference type="ChEBI" id="CHEBI:456216"/>
        <dbReference type="EC" id="2.7.11.1"/>
    </reaction>
</comment>
<dbReference type="AlphaFoldDB" id="A0A0G4NTV1"/>
<evidence type="ECO:0000256" key="4">
    <source>
        <dbReference type="ARBA" id="ARBA00022741"/>
    </source>
</evidence>
<evidence type="ECO:0000313" key="10">
    <source>
        <dbReference type="EMBL" id="CRL17498.1"/>
    </source>
</evidence>
<feature type="domain" description="Protein kinase" evidence="9">
    <location>
        <begin position="62"/>
        <end position="426"/>
    </location>
</feature>
<dbReference type="Pfam" id="PF00069">
    <property type="entry name" value="Pkinase"/>
    <property type="match status" value="1"/>
</dbReference>
<evidence type="ECO:0000256" key="6">
    <source>
        <dbReference type="ARBA" id="ARBA00022840"/>
    </source>
</evidence>
<gene>
    <name evidence="10" type="ORF">PCAMFM013_S001g000458</name>
</gene>
<dbReference type="GO" id="GO:0000245">
    <property type="term" value="P:spliceosomal complex assembly"/>
    <property type="evidence" value="ECO:0007669"/>
    <property type="project" value="TreeGrafter"/>
</dbReference>
<dbReference type="GO" id="GO:0005634">
    <property type="term" value="C:nucleus"/>
    <property type="evidence" value="ECO:0007669"/>
    <property type="project" value="TreeGrafter"/>
</dbReference>
<evidence type="ECO:0000256" key="8">
    <source>
        <dbReference type="ARBA" id="ARBA00048679"/>
    </source>
</evidence>
<evidence type="ECO:0000256" key="1">
    <source>
        <dbReference type="ARBA" id="ARBA00012513"/>
    </source>
</evidence>
<reference evidence="10 11" key="1">
    <citation type="journal article" date="2014" name="Nat. Commun.">
        <title>Multiple recent horizontal transfers of a large genomic region in cheese making fungi.</title>
        <authorList>
            <person name="Cheeseman K."/>
            <person name="Ropars J."/>
            <person name="Renault P."/>
            <person name="Dupont J."/>
            <person name="Gouzy J."/>
            <person name="Branca A."/>
            <person name="Abraham A.L."/>
            <person name="Ceppi M."/>
            <person name="Conseiller E."/>
            <person name="Debuchy R."/>
            <person name="Malagnac F."/>
            <person name="Goarin A."/>
            <person name="Silar P."/>
            <person name="Lacoste S."/>
            <person name="Sallet E."/>
            <person name="Bensimon A."/>
            <person name="Giraud T."/>
            <person name="Brygoo Y."/>
        </authorList>
    </citation>
    <scope>NUCLEOTIDE SEQUENCE [LARGE SCALE GENOMIC DNA]</scope>
    <source>
        <strain evidence="11">FM 013</strain>
    </source>
</reference>
<dbReference type="SMART" id="SM00220">
    <property type="entry name" value="S_TKc"/>
    <property type="match status" value="1"/>
</dbReference>
<name>A0A0G4NTV1_PENC3</name>
<keyword evidence="2" id="KW-0723">Serine/threonine-protein kinase</keyword>
<evidence type="ECO:0000256" key="7">
    <source>
        <dbReference type="ARBA" id="ARBA00047899"/>
    </source>
</evidence>
<keyword evidence="3" id="KW-0808">Transferase</keyword>
<evidence type="ECO:0000256" key="5">
    <source>
        <dbReference type="ARBA" id="ARBA00022777"/>
    </source>
</evidence>
<evidence type="ECO:0000256" key="2">
    <source>
        <dbReference type="ARBA" id="ARBA00022527"/>
    </source>
</evidence>
<dbReference type="EMBL" id="HG793134">
    <property type="protein sequence ID" value="CRL17498.1"/>
    <property type="molecule type" value="Genomic_DNA"/>
</dbReference>
<keyword evidence="6" id="KW-0067">ATP-binding</keyword>
<dbReference type="SUPFAM" id="SSF56112">
    <property type="entry name" value="Protein kinase-like (PK-like)"/>
    <property type="match status" value="1"/>
</dbReference>
<dbReference type="PROSITE" id="PS50011">
    <property type="entry name" value="PROTEIN_KINASE_DOM"/>
    <property type="match status" value="1"/>
</dbReference>
<dbReference type="PANTHER" id="PTHR47634:SF9">
    <property type="entry name" value="PROTEIN KINASE DOMAIN-CONTAINING PROTEIN-RELATED"/>
    <property type="match status" value="1"/>
</dbReference>
<comment type="catalytic activity">
    <reaction evidence="7">
        <text>L-threonyl-[protein] + ATP = O-phospho-L-threonyl-[protein] + ADP + H(+)</text>
        <dbReference type="Rhea" id="RHEA:46608"/>
        <dbReference type="Rhea" id="RHEA-COMP:11060"/>
        <dbReference type="Rhea" id="RHEA-COMP:11605"/>
        <dbReference type="ChEBI" id="CHEBI:15378"/>
        <dbReference type="ChEBI" id="CHEBI:30013"/>
        <dbReference type="ChEBI" id="CHEBI:30616"/>
        <dbReference type="ChEBI" id="CHEBI:61977"/>
        <dbReference type="ChEBI" id="CHEBI:456216"/>
        <dbReference type="EC" id="2.7.11.1"/>
    </reaction>
</comment>
<dbReference type="Proteomes" id="UP000053732">
    <property type="component" value="Unassembled WGS sequence"/>
</dbReference>
<dbReference type="Gene3D" id="1.10.510.10">
    <property type="entry name" value="Transferase(Phosphotransferase) domain 1"/>
    <property type="match status" value="1"/>
</dbReference>
<dbReference type="STRING" id="1429867.A0A0G4NTV1"/>
<dbReference type="GO" id="GO:0005524">
    <property type="term" value="F:ATP binding"/>
    <property type="evidence" value="ECO:0007669"/>
    <property type="project" value="UniProtKB-KW"/>
</dbReference>
<organism evidence="10 11">
    <name type="scientific">Penicillium camemberti (strain FM 013)</name>
    <dbReference type="NCBI Taxonomy" id="1429867"/>
    <lineage>
        <taxon>Eukaryota</taxon>
        <taxon>Fungi</taxon>
        <taxon>Dikarya</taxon>
        <taxon>Ascomycota</taxon>
        <taxon>Pezizomycotina</taxon>
        <taxon>Eurotiomycetes</taxon>
        <taxon>Eurotiomycetidae</taxon>
        <taxon>Eurotiales</taxon>
        <taxon>Aspergillaceae</taxon>
        <taxon>Penicillium</taxon>
    </lineage>
</organism>
<keyword evidence="5 10" id="KW-0418">Kinase</keyword>
<evidence type="ECO:0000259" key="9">
    <source>
        <dbReference type="PROSITE" id="PS50011"/>
    </source>
</evidence>
<dbReference type="InterPro" id="IPR051334">
    <property type="entry name" value="SRPK"/>
</dbReference>
<accession>A0A0G4NTV1</accession>
<evidence type="ECO:0000313" key="11">
    <source>
        <dbReference type="Proteomes" id="UP000053732"/>
    </source>
</evidence>
<dbReference type="GO" id="GO:0004674">
    <property type="term" value="F:protein serine/threonine kinase activity"/>
    <property type="evidence" value="ECO:0007669"/>
    <property type="project" value="UniProtKB-KW"/>
</dbReference>
<dbReference type="Gene3D" id="3.30.200.20">
    <property type="entry name" value="Phosphorylase Kinase, domain 1"/>
    <property type="match status" value="1"/>
</dbReference>
<keyword evidence="4" id="KW-0547">Nucleotide-binding</keyword>
<proteinExistence type="predicted"/>
<keyword evidence="11" id="KW-1185">Reference proteome</keyword>
<protein>
    <recommendedName>
        <fullName evidence="1">non-specific serine/threonine protein kinase</fullName>
        <ecNumber evidence="1">2.7.11.1</ecNumber>
    </recommendedName>
</protein>
<dbReference type="GO" id="GO:0050684">
    <property type="term" value="P:regulation of mRNA processing"/>
    <property type="evidence" value="ECO:0007669"/>
    <property type="project" value="TreeGrafter"/>
</dbReference>
<dbReference type="GO" id="GO:0005737">
    <property type="term" value="C:cytoplasm"/>
    <property type="evidence" value="ECO:0007669"/>
    <property type="project" value="TreeGrafter"/>
</dbReference>
<dbReference type="InterPro" id="IPR000719">
    <property type="entry name" value="Prot_kinase_dom"/>
</dbReference>
<dbReference type="PANTHER" id="PTHR47634">
    <property type="entry name" value="PROTEIN KINASE DOMAIN-CONTAINING PROTEIN-RELATED"/>
    <property type="match status" value="1"/>
</dbReference>
<sequence>MTSLLRWARTAIKRGSSPVLQFPTSGFEVIKPSQILEEERFEEFKKGNYYPVNIGGILESKYQVVGKLGFGTTSTVWLARELEGRQYVTLKVYTRGGTGQGEVQTYKALSQGDRSHPGYAHVRTALDTFTISHQGSRHHGLVQKPMWGSFRHLMYRNPSHRLSEDLLKSGLKQIFLALDYLHTECQLVHTDIKGDNILQELEEMSILDRFTDTEIKHPSARKSVNNMPVYASRRFELPQRFGRAVLSDFGSAVRGDEKRNHDAQPTIYRSPEVMLKTEWSYPVDIWNVGAMIWDLFEGKHMFIGIDPDGKGYSTRMHIAEVIGILGSPPLDLLKRGERSHEFFTKDGMPRLMGETDSNLYRSDGETYLTGKWNNQIKVPGGMSLENSEERLSGRNKEMFLKFMRGMLQWRPEDRKTAKQLLKDPWLDSKM</sequence>
<evidence type="ECO:0000256" key="3">
    <source>
        <dbReference type="ARBA" id="ARBA00022679"/>
    </source>
</evidence>